<feature type="binding site" evidence="14">
    <location>
        <position position="251"/>
    </location>
    <ligand>
        <name>sn-glycerol 3-phosphate</name>
        <dbReference type="ChEBI" id="CHEBI:57597"/>
    </ligand>
</feature>
<evidence type="ECO:0000256" key="18">
    <source>
        <dbReference type="RuleBase" id="RU000437"/>
    </source>
</evidence>
<feature type="domain" description="Glycerol-3-phosphate dehydrogenase NAD-dependent N-terminal" evidence="19">
    <location>
        <begin position="7"/>
        <end position="166"/>
    </location>
</feature>
<dbReference type="FunFam" id="3.40.50.720:FF:000019">
    <property type="entry name" value="Glycerol-3-phosphate dehydrogenase [NAD(P)+]"/>
    <property type="match status" value="1"/>
</dbReference>
<dbReference type="InterPro" id="IPR013328">
    <property type="entry name" value="6PGD_dom2"/>
</dbReference>
<reference evidence="22" key="1">
    <citation type="submission" date="2016-10" db="EMBL/GenBank/DDBJ databases">
        <authorList>
            <person name="Varghese N."/>
            <person name="Submissions S."/>
        </authorList>
    </citation>
    <scope>NUCLEOTIDE SEQUENCE [LARGE SCALE GENOMIC DNA]</scope>
    <source>
        <strain evidence="22">930I</strain>
    </source>
</reference>
<keyword evidence="8 14" id="KW-0594">Phospholipid biosynthesis</keyword>
<dbReference type="GO" id="GO:0141152">
    <property type="term" value="F:glycerol-3-phosphate dehydrogenase (NAD+) activity"/>
    <property type="evidence" value="ECO:0007669"/>
    <property type="project" value="RHEA"/>
</dbReference>
<evidence type="ECO:0000256" key="5">
    <source>
        <dbReference type="ARBA" id="ARBA00023002"/>
    </source>
</evidence>
<feature type="binding site" evidence="16">
    <location>
        <position position="114"/>
    </location>
    <ligand>
        <name>substrate</name>
    </ligand>
</feature>
<feature type="binding site" evidence="14">
    <location>
        <position position="52"/>
    </location>
    <ligand>
        <name>NADPH</name>
        <dbReference type="ChEBI" id="CHEBI:57783"/>
    </ligand>
</feature>
<feature type="binding site" evidence="14">
    <location>
        <position position="288"/>
    </location>
    <ligand>
        <name>NADPH</name>
        <dbReference type="ChEBI" id="CHEBI:57783"/>
    </ligand>
</feature>
<dbReference type="GO" id="GO:0046167">
    <property type="term" value="P:glycerol-3-phosphate biosynthetic process"/>
    <property type="evidence" value="ECO:0007669"/>
    <property type="project" value="UniProtKB-UniRule"/>
</dbReference>
<evidence type="ECO:0000313" key="21">
    <source>
        <dbReference type="EMBL" id="SDH56652.1"/>
    </source>
</evidence>
<feature type="binding site" evidence="14">
    <location>
        <position position="145"/>
    </location>
    <ligand>
        <name>sn-glycerol 3-phosphate</name>
        <dbReference type="ChEBI" id="CHEBI:57597"/>
    </ligand>
</feature>
<feature type="binding site" evidence="14">
    <location>
        <position position="261"/>
    </location>
    <ligand>
        <name>sn-glycerol 3-phosphate</name>
        <dbReference type="ChEBI" id="CHEBI:57597"/>
    </ligand>
</feature>
<dbReference type="AlphaFoldDB" id="A0A1G8DG44"/>
<evidence type="ECO:0000256" key="9">
    <source>
        <dbReference type="ARBA" id="ARBA00023264"/>
    </source>
</evidence>
<evidence type="ECO:0000256" key="10">
    <source>
        <dbReference type="ARBA" id="ARBA00052716"/>
    </source>
</evidence>
<dbReference type="Gene3D" id="1.10.1040.10">
    <property type="entry name" value="N-(1-d-carboxylethyl)-l-norvaline Dehydrogenase, domain 2"/>
    <property type="match status" value="1"/>
</dbReference>
<keyword evidence="5 14" id="KW-0560">Oxidoreductase</keyword>
<evidence type="ECO:0000256" key="12">
    <source>
        <dbReference type="ARBA" id="ARBA00069372"/>
    </source>
</evidence>
<evidence type="ECO:0000256" key="3">
    <source>
        <dbReference type="ARBA" id="ARBA00022741"/>
    </source>
</evidence>
<evidence type="ECO:0000256" key="4">
    <source>
        <dbReference type="ARBA" id="ARBA00022857"/>
    </source>
</evidence>
<keyword evidence="14" id="KW-0963">Cytoplasm</keyword>
<dbReference type="SUPFAM" id="SSF48179">
    <property type="entry name" value="6-phosphogluconate dehydrogenase C-terminal domain-like"/>
    <property type="match status" value="1"/>
</dbReference>
<feature type="binding site" evidence="17">
    <location>
        <position position="262"/>
    </location>
    <ligand>
        <name>NAD(+)</name>
        <dbReference type="ChEBI" id="CHEBI:57540"/>
    </ligand>
</feature>
<dbReference type="InterPro" id="IPR036291">
    <property type="entry name" value="NAD(P)-bd_dom_sf"/>
</dbReference>
<dbReference type="GO" id="GO:0006650">
    <property type="term" value="P:glycerophospholipid metabolic process"/>
    <property type="evidence" value="ECO:0007669"/>
    <property type="project" value="UniProtKB-UniRule"/>
</dbReference>
<dbReference type="NCBIfam" id="NF000942">
    <property type="entry name" value="PRK00094.1-4"/>
    <property type="match status" value="1"/>
</dbReference>
<dbReference type="PANTHER" id="PTHR11728">
    <property type="entry name" value="GLYCEROL-3-PHOSPHATE DEHYDROGENASE"/>
    <property type="match status" value="1"/>
</dbReference>
<dbReference type="RefSeq" id="WP_092620360.1">
    <property type="nucleotide sequence ID" value="NZ_FNCV01000008.1"/>
</dbReference>
<feature type="binding site" evidence="17">
    <location>
        <position position="147"/>
    </location>
    <ligand>
        <name>NAD(+)</name>
        <dbReference type="ChEBI" id="CHEBI:57540"/>
    </ligand>
</feature>
<dbReference type="Pfam" id="PF01210">
    <property type="entry name" value="NAD_Gly3P_dh_N"/>
    <property type="match status" value="1"/>
</dbReference>
<evidence type="ECO:0000256" key="16">
    <source>
        <dbReference type="PIRSR" id="PIRSR000114-2"/>
    </source>
</evidence>
<dbReference type="GO" id="GO:0008654">
    <property type="term" value="P:phospholipid biosynthetic process"/>
    <property type="evidence" value="ECO:0007669"/>
    <property type="project" value="UniProtKB-KW"/>
</dbReference>
<feature type="active site" description="Proton acceptor" evidence="14 15">
    <location>
        <position position="198"/>
    </location>
</feature>
<evidence type="ECO:0000313" key="22">
    <source>
        <dbReference type="Proteomes" id="UP000217076"/>
    </source>
</evidence>
<feature type="binding site" evidence="14">
    <location>
        <position position="114"/>
    </location>
    <ligand>
        <name>sn-glycerol 3-phosphate</name>
        <dbReference type="ChEBI" id="CHEBI:57597"/>
    </ligand>
</feature>
<feature type="binding site" evidence="14">
    <location>
        <position position="263"/>
    </location>
    <ligand>
        <name>sn-glycerol 3-phosphate</name>
        <dbReference type="ChEBI" id="CHEBI:57597"/>
    </ligand>
</feature>
<dbReference type="Pfam" id="PF07479">
    <property type="entry name" value="NAD_Gly3P_dh_C"/>
    <property type="match status" value="1"/>
</dbReference>
<dbReference type="GO" id="GO:0005829">
    <property type="term" value="C:cytosol"/>
    <property type="evidence" value="ECO:0007669"/>
    <property type="project" value="TreeGrafter"/>
</dbReference>
<keyword evidence="2 14" id="KW-0444">Lipid biosynthesis</keyword>
<protein>
    <recommendedName>
        <fullName evidence="12 14">Glycerol-3-phosphate dehydrogenase [NAD(P)+]</fullName>
        <ecNumber evidence="11 14">1.1.1.94</ecNumber>
    </recommendedName>
    <alternativeName>
        <fullName evidence="14">NAD(P)(+)-dependent glycerol-3-phosphate dehydrogenase</fullName>
    </alternativeName>
    <alternativeName>
        <fullName evidence="13 14">NAD(P)H-dependent dihydroxyacetone-phosphate reductase</fullName>
    </alternativeName>
</protein>
<evidence type="ECO:0000256" key="6">
    <source>
        <dbReference type="ARBA" id="ARBA00023027"/>
    </source>
</evidence>
<evidence type="ECO:0000256" key="1">
    <source>
        <dbReference type="ARBA" id="ARBA00011009"/>
    </source>
</evidence>
<comment type="pathway">
    <text evidence="14">Membrane lipid metabolism; glycerophospholipid metabolism.</text>
</comment>
<dbReference type="InterPro" id="IPR011128">
    <property type="entry name" value="G3P_DH_NAD-dep_N"/>
</dbReference>
<dbReference type="PANTHER" id="PTHR11728:SF1">
    <property type="entry name" value="GLYCEROL-3-PHOSPHATE DEHYDROGENASE [NAD(+)] 2, CHLOROPLASTIC"/>
    <property type="match status" value="1"/>
</dbReference>
<dbReference type="UniPathway" id="UPA00940"/>
<comment type="catalytic activity">
    <reaction evidence="14">
        <text>sn-glycerol 3-phosphate + NAD(+) = dihydroxyacetone phosphate + NADH + H(+)</text>
        <dbReference type="Rhea" id="RHEA:11092"/>
        <dbReference type="ChEBI" id="CHEBI:15378"/>
        <dbReference type="ChEBI" id="CHEBI:57540"/>
        <dbReference type="ChEBI" id="CHEBI:57597"/>
        <dbReference type="ChEBI" id="CHEBI:57642"/>
        <dbReference type="ChEBI" id="CHEBI:57945"/>
        <dbReference type="EC" id="1.1.1.94"/>
    </reaction>
</comment>
<comment type="subcellular location">
    <subcellularLocation>
        <location evidence="14">Cytoplasm</location>
    </subcellularLocation>
</comment>
<evidence type="ECO:0000256" key="7">
    <source>
        <dbReference type="ARBA" id="ARBA00023098"/>
    </source>
</evidence>
<dbReference type="EC" id="1.1.1.94" evidence="11 14"/>
<dbReference type="Gene3D" id="3.40.50.720">
    <property type="entry name" value="NAD(P)-binding Rossmann-like Domain"/>
    <property type="match status" value="1"/>
</dbReference>
<feature type="binding site" evidence="14">
    <location>
        <position position="35"/>
    </location>
    <ligand>
        <name>NADPH</name>
        <dbReference type="ChEBI" id="CHEBI:57783"/>
    </ligand>
</feature>
<sequence>MQYFTRLAVIGAGAWGSALAQTARRAGRQVCLWAHEPETARAITEDHANPDYLPDVALDPGITATADLAQALAGAEAVLLVTPAQHLATVGAQAAAHWPLGRGGRPVPAVICAKGIALDSGRLMSQEAARVLPAGTPLAALSGPTFAAEVARGLPTAVTLACADAELGAALVETLGGPSFRPYLSDDLIGAEVGGAVKNVLAIACGIVEGRGLGDNARAALITRGLAEITRLAVALGGQPGTVMGLCGLGDLMLTASSLQSRNYSLGVAVGQGHSAAQVMAGRRAVTEGVSTAQALAGLAETLGVEMPICQAVNAIVHQDADLDDTISGLLNRPFKMEGN</sequence>
<dbReference type="PROSITE" id="PS00957">
    <property type="entry name" value="NAD_G3PDH"/>
    <property type="match status" value="1"/>
</dbReference>
<dbReference type="GO" id="GO:0005975">
    <property type="term" value="P:carbohydrate metabolic process"/>
    <property type="evidence" value="ECO:0007669"/>
    <property type="project" value="InterPro"/>
</dbReference>
<evidence type="ECO:0000259" key="19">
    <source>
        <dbReference type="Pfam" id="PF01210"/>
    </source>
</evidence>
<dbReference type="FunFam" id="1.10.1040.10:FF:000001">
    <property type="entry name" value="Glycerol-3-phosphate dehydrogenase [NAD(P)+]"/>
    <property type="match status" value="1"/>
</dbReference>
<evidence type="ECO:0000256" key="15">
    <source>
        <dbReference type="PIRSR" id="PIRSR000114-1"/>
    </source>
</evidence>
<evidence type="ECO:0000259" key="20">
    <source>
        <dbReference type="Pfam" id="PF07479"/>
    </source>
</evidence>
<evidence type="ECO:0000256" key="2">
    <source>
        <dbReference type="ARBA" id="ARBA00022516"/>
    </source>
</evidence>
<keyword evidence="7 14" id="KW-0443">Lipid metabolism</keyword>
<dbReference type="InterPro" id="IPR006168">
    <property type="entry name" value="G3P_DH_NAD-dep"/>
</dbReference>
<keyword evidence="22" id="KW-1185">Reference proteome</keyword>
<keyword evidence="9 14" id="KW-1208">Phospholipid metabolism</keyword>
<keyword evidence="6 14" id="KW-0520">NAD</keyword>
<dbReference type="InterPro" id="IPR008927">
    <property type="entry name" value="6-PGluconate_DH-like_C_sf"/>
</dbReference>
<comment type="similarity">
    <text evidence="1 14 18">Belongs to the NAD-dependent glycerol-3-phosphate dehydrogenase family.</text>
</comment>
<feature type="binding site" evidence="14">
    <location>
        <position position="147"/>
    </location>
    <ligand>
        <name>NADPH</name>
        <dbReference type="ChEBI" id="CHEBI:57783"/>
    </ligand>
</feature>
<evidence type="ECO:0000256" key="17">
    <source>
        <dbReference type="PIRSR" id="PIRSR000114-3"/>
    </source>
</evidence>
<feature type="binding site" evidence="16">
    <location>
        <begin position="262"/>
        <end position="263"/>
    </location>
    <ligand>
        <name>substrate</name>
    </ligand>
</feature>
<dbReference type="EMBL" id="FNCV01000008">
    <property type="protein sequence ID" value="SDH56652.1"/>
    <property type="molecule type" value="Genomic_DNA"/>
</dbReference>
<dbReference type="GO" id="GO:0141153">
    <property type="term" value="F:glycerol-3-phosphate dehydrogenase (NADP+) activity"/>
    <property type="evidence" value="ECO:0007669"/>
    <property type="project" value="RHEA"/>
</dbReference>
<dbReference type="HAMAP" id="MF_00394">
    <property type="entry name" value="NAD_Glyc3P_dehydrog"/>
    <property type="match status" value="1"/>
</dbReference>
<evidence type="ECO:0000256" key="11">
    <source>
        <dbReference type="ARBA" id="ARBA00066687"/>
    </source>
</evidence>
<comment type="caution">
    <text evidence="14">Lacks conserved residue(s) required for the propagation of feature annotation.</text>
</comment>
<dbReference type="Proteomes" id="UP000217076">
    <property type="component" value="Unassembled WGS sequence"/>
</dbReference>
<gene>
    <name evidence="14" type="primary">gpsA</name>
    <name evidence="21" type="ORF">SAMN05421742_1089</name>
</gene>
<feature type="binding site" evidence="14">
    <location>
        <position position="198"/>
    </location>
    <ligand>
        <name>sn-glycerol 3-phosphate</name>
        <dbReference type="ChEBI" id="CHEBI:57597"/>
    </ligand>
</feature>
<feature type="binding site" evidence="14">
    <location>
        <position position="286"/>
    </location>
    <ligand>
        <name>NADPH</name>
        <dbReference type="ChEBI" id="CHEBI:57783"/>
    </ligand>
</feature>
<feature type="domain" description="Glycerol-3-phosphate dehydrogenase NAD-dependent C-terminal" evidence="20">
    <location>
        <begin position="187"/>
        <end position="327"/>
    </location>
</feature>
<comment type="function">
    <text evidence="14">Catalyzes the reduction of the glycolytic intermediate dihydroxyacetone phosphate (DHAP) to sn-glycerol 3-phosphate (G3P), the key precursor for phospholipid synthesis.</text>
</comment>
<evidence type="ECO:0000256" key="8">
    <source>
        <dbReference type="ARBA" id="ARBA00023209"/>
    </source>
</evidence>
<keyword evidence="3 14" id="KW-0547">Nucleotide-binding</keyword>
<dbReference type="OrthoDB" id="9812273at2"/>
<dbReference type="GO" id="GO:0046168">
    <property type="term" value="P:glycerol-3-phosphate catabolic process"/>
    <property type="evidence" value="ECO:0007669"/>
    <property type="project" value="InterPro"/>
</dbReference>
<accession>A0A1G8DG44</accession>
<feature type="binding site" evidence="14">
    <location>
        <position position="15"/>
    </location>
    <ligand>
        <name>NADPH</name>
        <dbReference type="ChEBI" id="CHEBI:57783"/>
    </ligand>
</feature>
<feature type="binding site" evidence="14">
    <location>
        <position position="262"/>
    </location>
    <ligand>
        <name>NADPH</name>
        <dbReference type="ChEBI" id="CHEBI:57783"/>
    </ligand>
</feature>
<dbReference type="GO" id="GO:0051287">
    <property type="term" value="F:NAD binding"/>
    <property type="evidence" value="ECO:0007669"/>
    <property type="project" value="InterPro"/>
</dbReference>
<name>A0A1G8DG44_9PROT</name>
<feature type="binding site" evidence="17">
    <location>
        <begin position="11"/>
        <end position="16"/>
    </location>
    <ligand>
        <name>NAD(+)</name>
        <dbReference type="ChEBI" id="CHEBI:57540"/>
    </ligand>
</feature>
<organism evidence="21 22">
    <name type="scientific">Roseospirillum parvum</name>
    <dbReference type="NCBI Taxonomy" id="83401"/>
    <lineage>
        <taxon>Bacteria</taxon>
        <taxon>Pseudomonadati</taxon>
        <taxon>Pseudomonadota</taxon>
        <taxon>Alphaproteobacteria</taxon>
        <taxon>Rhodospirillales</taxon>
        <taxon>Rhodospirillaceae</taxon>
        <taxon>Roseospirillum</taxon>
    </lineage>
</organism>
<dbReference type="SUPFAM" id="SSF51735">
    <property type="entry name" value="NAD(P)-binding Rossmann-fold domains"/>
    <property type="match status" value="1"/>
</dbReference>
<comment type="catalytic activity">
    <reaction evidence="10">
        <text>sn-glycerol 3-phosphate + NADP(+) = dihydroxyacetone phosphate + NADPH + H(+)</text>
        <dbReference type="Rhea" id="RHEA:11096"/>
        <dbReference type="ChEBI" id="CHEBI:15378"/>
        <dbReference type="ChEBI" id="CHEBI:57597"/>
        <dbReference type="ChEBI" id="CHEBI:57642"/>
        <dbReference type="ChEBI" id="CHEBI:57783"/>
        <dbReference type="ChEBI" id="CHEBI:58349"/>
        <dbReference type="EC" id="1.1.1.94"/>
    </reaction>
    <physiologicalReaction direction="right-to-left" evidence="10">
        <dbReference type="Rhea" id="RHEA:11098"/>
    </physiologicalReaction>
</comment>
<dbReference type="PIRSF" id="PIRSF000114">
    <property type="entry name" value="Glycerol-3-P_dh"/>
    <property type="match status" value="1"/>
</dbReference>
<feature type="binding site" evidence="14">
    <location>
        <position position="114"/>
    </location>
    <ligand>
        <name>NADPH</name>
        <dbReference type="ChEBI" id="CHEBI:57783"/>
    </ligand>
</feature>
<proteinExistence type="inferred from homology"/>
<dbReference type="STRING" id="83401.SAMN05421742_1089"/>
<feature type="binding site" evidence="14">
    <location>
        <position position="262"/>
    </location>
    <ligand>
        <name>sn-glycerol 3-phosphate</name>
        <dbReference type="ChEBI" id="CHEBI:57597"/>
    </ligand>
</feature>
<dbReference type="InterPro" id="IPR006109">
    <property type="entry name" value="G3P_DH_NAD-dep_C"/>
</dbReference>
<dbReference type="NCBIfam" id="NF000940">
    <property type="entry name" value="PRK00094.1-2"/>
    <property type="match status" value="1"/>
</dbReference>
<dbReference type="PRINTS" id="PR00077">
    <property type="entry name" value="GPDHDRGNASE"/>
</dbReference>
<evidence type="ECO:0000256" key="14">
    <source>
        <dbReference type="HAMAP-Rule" id="MF_00394"/>
    </source>
</evidence>
<keyword evidence="4 14" id="KW-0521">NADP</keyword>
<evidence type="ECO:0000256" key="13">
    <source>
        <dbReference type="ARBA" id="ARBA00080511"/>
    </source>
</evidence>
<feature type="binding site" evidence="14">
    <location>
        <position position="143"/>
    </location>
    <ligand>
        <name>sn-glycerol 3-phosphate</name>
        <dbReference type="ChEBI" id="CHEBI:57597"/>
    </ligand>
</feature>